<name>A0AB38ZE58_9HEMI</name>
<evidence type="ECO:0000256" key="3">
    <source>
        <dbReference type="ARBA" id="ARBA00022729"/>
    </source>
</evidence>
<feature type="domain" description="Peptidase S1" evidence="8">
    <location>
        <begin position="61"/>
        <end position="297"/>
    </location>
</feature>
<feature type="chain" id="PRO_5044282600" evidence="7">
    <location>
        <begin position="23"/>
        <end position="309"/>
    </location>
</feature>
<dbReference type="Gene3D" id="2.40.10.10">
    <property type="entry name" value="Trypsin-like serine proteases"/>
    <property type="match status" value="1"/>
</dbReference>
<keyword evidence="5" id="KW-0325">Glycoprotein</keyword>
<dbReference type="InterPro" id="IPR001254">
    <property type="entry name" value="Trypsin_dom"/>
</dbReference>
<keyword evidence="2" id="KW-0964">Secreted</keyword>
<evidence type="ECO:0000313" key="9">
    <source>
        <dbReference type="EMBL" id="WXH71695.1"/>
    </source>
</evidence>
<dbReference type="AlphaFoldDB" id="A0AB38ZE58"/>
<evidence type="ECO:0000256" key="2">
    <source>
        <dbReference type="ARBA" id="ARBA00022525"/>
    </source>
</evidence>
<keyword evidence="3 7" id="KW-0732">Signal</keyword>
<feature type="signal peptide" evidence="7">
    <location>
        <begin position="1"/>
        <end position="22"/>
    </location>
</feature>
<keyword evidence="6" id="KW-0378">Hydrolase</keyword>
<comment type="subcellular location">
    <subcellularLocation>
        <location evidence="1">Secreted</location>
    </subcellularLocation>
</comment>
<dbReference type="GO" id="GO:0006508">
    <property type="term" value="P:proteolysis"/>
    <property type="evidence" value="ECO:0007669"/>
    <property type="project" value="UniProtKB-KW"/>
</dbReference>
<keyword evidence="6 9" id="KW-0645">Protease</keyword>
<proteinExistence type="evidence at transcript level"/>
<keyword evidence="6" id="KW-0720">Serine protease</keyword>
<dbReference type="EMBL" id="PP510770">
    <property type="protein sequence ID" value="WXH71695.1"/>
    <property type="molecule type" value="mRNA"/>
</dbReference>
<evidence type="ECO:0000256" key="7">
    <source>
        <dbReference type="SAM" id="SignalP"/>
    </source>
</evidence>
<dbReference type="InterPro" id="IPR009003">
    <property type="entry name" value="Peptidase_S1_PA"/>
</dbReference>
<dbReference type="FunFam" id="2.40.10.10:FF:000054">
    <property type="entry name" value="Complement C1r subcomponent"/>
    <property type="match status" value="1"/>
</dbReference>
<evidence type="ECO:0000259" key="8">
    <source>
        <dbReference type="PROSITE" id="PS50240"/>
    </source>
</evidence>
<dbReference type="PRINTS" id="PR00722">
    <property type="entry name" value="CHYMOTRYPSIN"/>
</dbReference>
<dbReference type="PROSITE" id="PS00135">
    <property type="entry name" value="TRYPSIN_SER"/>
    <property type="match status" value="1"/>
</dbReference>
<dbReference type="InterPro" id="IPR043504">
    <property type="entry name" value="Peptidase_S1_PA_chymotrypsin"/>
</dbReference>
<dbReference type="GO" id="GO:0004252">
    <property type="term" value="F:serine-type endopeptidase activity"/>
    <property type="evidence" value="ECO:0007669"/>
    <property type="project" value="InterPro"/>
</dbReference>
<dbReference type="GO" id="GO:0005576">
    <property type="term" value="C:extracellular region"/>
    <property type="evidence" value="ECO:0007669"/>
    <property type="project" value="UniProtKB-SubCell"/>
</dbReference>
<evidence type="ECO:0000256" key="4">
    <source>
        <dbReference type="ARBA" id="ARBA00023157"/>
    </source>
</evidence>
<dbReference type="PANTHER" id="PTHR24252">
    <property type="entry name" value="ACROSIN-RELATED"/>
    <property type="match status" value="1"/>
</dbReference>
<dbReference type="SUPFAM" id="SSF50494">
    <property type="entry name" value="Trypsin-like serine proteases"/>
    <property type="match status" value="1"/>
</dbReference>
<dbReference type="CDD" id="cd00190">
    <property type="entry name" value="Tryp_SPc"/>
    <property type="match status" value="1"/>
</dbReference>
<dbReference type="FunFam" id="2.40.10.10:FF:000068">
    <property type="entry name" value="transmembrane protease serine 2"/>
    <property type="match status" value="1"/>
</dbReference>
<evidence type="ECO:0000256" key="6">
    <source>
        <dbReference type="RuleBase" id="RU363034"/>
    </source>
</evidence>
<sequence>MKYWLLFASLLMLAAVFSTTWANDDDDDDDDDSTEYGNLKVPGERDTTCPCGWANKEDQRIVGGEETKINEYPMMCGLYYKPKKILFCGGAIITEHIVLTAAHCLEPFEDDHVEDLQVVVGEHDQLKVDESDHTQYLDVKNILLHPEYYLVGHIHDIGVIVIEGKIIFSTFVGPACIPTASVLVAEIVKVLGWGKLSRAGPASNVLMKVNLNVLDLKECAKVYESIGLKEQRQVCTHHPTKDACQGDSGGPLLHLNKETNRYDLAALVSFGEDCAKGNPAVNTNVYYYLSWILKVIQEYAPGDKICQMK</sequence>
<keyword evidence="4" id="KW-1015">Disulfide bond</keyword>
<dbReference type="PANTHER" id="PTHR24252:SF7">
    <property type="entry name" value="HYALIN"/>
    <property type="match status" value="1"/>
</dbReference>
<organism evidence="9">
    <name type="scientific">Ectomocoris sp</name>
    <dbReference type="NCBI Taxonomy" id="3104572"/>
    <lineage>
        <taxon>Eukaryota</taxon>
        <taxon>Metazoa</taxon>
        <taxon>Ecdysozoa</taxon>
        <taxon>Arthropoda</taxon>
        <taxon>Hexapoda</taxon>
        <taxon>Insecta</taxon>
        <taxon>Pterygota</taxon>
        <taxon>Neoptera</taxon>
        <taxon>Paraneoptera</taxon>
        <taxon>Hemiptera</taxon>
        <taxon>Heteroptera</taxon>
        <taxon>Panheteroptera</taxon>
        <taxon>Cimicomorpha</taxon>
        <taxon>Reduviidae</taxon>
        <taxon>Peiratinae</taxon>
        <taxon>Ectomocoris</taxon>
    </lineage>
</organism>
<dbReference type="InterPro" id="IPR033116">
    <property type="entry name" value="TRYPSIN_SER"/>
</dbReference>
<reference evidence="9" key="1">
    <citation type="submission" date="2024-03" db="EMBL/GenBank/DDBJ databases">
        <authorList>
            <person name="Jin J.A."/>
            <person name="King G.A."/>
            <person name="Walker A."/>
        </authorList>
    </citation>
    <scope>NUCLEOTIDE SEQUENCE</scope>
</reference>
<evidence type="ECO:0000256" key="5">
    <source>
        <dbReference type="ARBA" id="ARBA00023180"/>
    </source>
</evidence>
<protein>
    <submittedName>
        <fullName evidence="9">Venom S1 protease 2</fullName>
    </submittedName>
</protein>
<dbReference type="PROSITE" id="PS00134">
    <property type="entry name" value="TRYPSIN_HIS"/>
    <property type="match status" value="1"/>
</dbReference>
<dbReference type="PROSITE" id="PS50240">
    <property type="entry name" value="TRYPSIN_DOM"/>
    <property type="match status" value="1"/>
</dbReference>
<dbReference type="Pfam" id="PF00089">
    <property type="entry name" value="Trypsin"/>
    <property type="match status" value="1"/>
</dbReference>
<dbReference type="SMART" id="SM00020">
    <property type="entry name" value="Tryp_SPc"/>
    <property type="match status" value="1"/>
</dbReference>
<evidence type="ECO:0000256" key="1">
    <source>
        <dbReference type="ARBA" id="ARBA00004613"/>
    </source>
</evidence>
<dbReference type="InterPro" id="IPR018114">
    <property type="entry name" value="TRYPSIN_HIS"/>
</dbReference>
<dbReference type="InterPro" id="IPR001314">
    <property type="entry name" value="Peptidase_S1A"/>
</dbReference>
<accession>A0AB38ZE58</accession>